<feature type="region of interest" description="Disordered" evidence="1">
    <location>
        <begin position="661"/>
        <end position="680"/>
    </location>
</feature>
<feature type="region of interest" description="Disordered" evidence="1">
    <location>
        <begin position="511"/>
        <end position="589"/>
    </location>
</feature>
<evidence type="ECO:0000313" key="3">
    <source>
        <dbReference type="Proteomes" id="UP001140513"/>
    </source>
</evidence>
<dbReference type="OrthoDB" id="3792198at2759"/>
<protein>
    <submittedName>
        <fullName evidence="2">Uncharacterized protein</fullName>
    </submittedName>
</protein>
<keyword evidence="3" id="KW-1185">Reference proteome</keyword>
<gene>
    <name evidence="2" type="ORF">N0V89_008347</name>
</gene>
<reference evidence="2" key="1">
    <citation type="submission" date="2022-10" db="EMBL/GenBank/DDBJ databases">
        <title>Tapping the CABI collections for fungal endophytes: first genome assemblies for Collariella, Neodidymelliopsis, Ascochyta clinopodiicola, Didymella pomorum, Didymosphaeria variabile, Neocosmospora piperis and Neocucurbitaria cava.</title>
        <authorList>
            <person name="Hill R."/>
        </authorList>
    </citation>
    <scope>NUCLEOTIDE SEQUENCE</scope>
    <source>
        <strain evidence="2">IMI 356815</strain>
    </source>
</reference>
<feature type="compositionally biased region" description="Basic and acidic residues" evidence="1">
    <location>
        <begin position="897"/>
        <end position="909"/>
    </location>
</feature>
<feature type="region of interest" description="Disordered" evidence="1">
    <location>
        <begin position="896"/>
        <end position="1000"/>
    </location>
</feature>
<feature type="compositionally biased region" description="Acidic residues" evidence="1">
    <location>
        <begin position="960"/>
        <end position="981"/>
    </location>
</feature>
<comment type="caution">
    <text evidence="2">The sequence shown here is derived from an EMBL/GenBank/DDBJ whole genome shotgun (WGS) entry which is preliminary data.</text>
</comment>
<feature type="region of interest" description="Disordered" evidence="1">
    <location>
        <begin position="727"/>
        <end position="749"/>
    </location>
</feature>
<dbReference type="Proteomes" id="UP001140513">
    <property type="component" value="Unassembled WGS sequence"/>
</dbReference>
<proteinExistence type="predicted"/>
<evidence type="ECO:0000256" key="1">
    <source>
        <dbReference type="SAM" id="MobiDB-lite"/>
    </source>
</evidence>
<dbReference type="RefSeq" id="XP_056068659.1">
    <property type="nucleotide sequence ID" value="XM_056217103.1"/>
</dbReference>
<dbReference type="AlphaFoldDB" id="A0A9W9C8G8"/>
<accession>A0A9W9C8G8</accession>
<feature type="compositionally biased region" description="Acidic residues" evidence="1">
    <location>
        <begin position="989"/>
        <end position="1000"/>
    </location>
</feature>
<dbReference type="GeneID" id="80911877"/>
<dbReference type="EMBL" id="JAPEUX010000006">
    <property type="protein sequence ID" value="KAJ4349729.1"/>
    <property type="molecule type" value="Genomic_DNA"/>
</dbReference>
<sequence>MEDAVDWSDSPIESSPLLAANHHGLQMAFEEPEPRFQGDYTFAIVDQEHINIPTGESFPPYMNGDGRLKPANSRVSKMGINLNRRKPTWEDYTNFVLYQGSQKVYEATFLENFVAHALHPNQLEACLSTGHNTGQNVHQYLRSVSDNVNKLATRMIQNTHSRIISFLANDDRETITFWDFEQFNERSFADFLPGNTFPVVDLMSRSWHRAFSHPSMVRYSATQYQFGADASPFEELDDVTGQSSLFRVRSAPYVAHEQNVRPPRTKKPKTCHLPGALPRKGTGVPRNNWLQGFGDYGLTGSPAVPGDHGNFQESPLSGLSARGDSGAPATQTSWSGAIDNVDELCTTAGGNMHVGDDTETNSVCSFHSQTKTPNRLEGLVAAYGPDVLLQESGLSPLPEITQSDAAGTVDPLWRMALIEDHKQRLAEKRPRTQQQRETPLKFDDYIERAIEQGDLRRLAPGLRRIADFVDPPTLDSELIQAPASLHNARLEDPPEGLGSDNDDPQAELVLHQERKKTKSTNKSTRSKRPNNDTSASGSNKRRKSPQYAKSNLPKTAQAAFERNPSTTFSSSSHPAHADACHGTSKTLENHQRLPPDAYFEKVSEQDQYAWRCSIKHPMGYYYNAGDRKNCPGCFTALSENPKRKVMDFYLPSRSHFFQPAPGIIWKPGRPQGKPRRSKHLSHNSIAKDAYWDAINTGATTDEALKKGIIAVEAYLRGKEEKRAKKVLTPEPTPEPVDLGPHSSDSKTMEHGQELPLGAYWKKQFRCDELAWRCDINHALGRYYLAGDVRSCPGCGSCRSGPGKHPEMDFYLPAGSIARQEAPDLVKWKPRPPYRLAKKSKKARQVVSHNQFCSKKYWELIDEGREHVEGGANEEALALAVKATDAHIDAKLAATQVELEKSESSKEQGSKPKGNPKPKSEPKNLPESEGNSSVRHGRSGARLFSFASPSPLVPRKSGSEELNDSELGEVTEYETGEDDESAQEIISISSEDESTSDSDSE</sequence>
<organism evidence="2 3">
    <name type="scientific">Didymosphaeria variabile</name>
    <dbReference type="NCBI Taxonomy" id="1932322"/>
    <lineage>
        <taxon>Eukaryota</taxon>
        <taxon>Fungi</taxon>
        <taxon>Dikarya</taxon>
        <taxon>Ascomycota</taxon>
        <taxon>Pezizomycotina</taxon>
        <taxon>Dothideomycetes</taxon>
        <taxon>Pleosporomycetidae</taxon>
        <taxon>Pleosporales</taxon>
        <taxon>Massarineae</taxon>
        <taxon>Didymosphaeriaceae</taxon>
        <taxon>Didymosphaeria</taxon>
    </lineage>
</organism>
<feature type="compositionally biased region" description="Polar residues" evidence="1">
    <location>
        <begin position="563"/>
        <end position="573"/>
    </location>
</feature>
<feature type="compositionally biased region" description="Basic residues" evidence="1">
    <location>
        <begin position="513"/>
        <end position="528"/>
    </location>
</feature>
<evidence type="ECO:0000313" key="2">
    <source>
        <dbReference type="EMBL" id="KAJ4349729.1"/>
    </source>
</evidence>
<feature type="region of interest" description="Disordered" evidence="1">
    <location>
        <begin position="303"/>
        <end position="334"/>
    </location>
</feature>
<name>A0A9W9C8G8_9PLEO</name>
<feature type="region of interest" description="Disordered" evidence="1">
    <location>
        <begin position="258"/>
        <end position="284"/>
    </location>
</feature>